<feature type="transmembrane region" description="Helical" evidence="1">
    <location>
        <begin position="148"/>
        <end position="174"/>
    </location>
</feature>
<keyword evidence="1" id="KW-1133">Transmembrane helix</keyword>
<protein>
    <submittedName>
        <fullName evidence="2">Uncharacterized protein</fullName>
    </submittedName>
</protein>
<proteinExistence type="predicted"/>
<gene>
    <name evidence="2" type="ORF">US94_C0025G0002</name>
</gene>
<feature type="transmembrane region" description="Helical" evidence="1">
    <location>
        <begin position="12"/>
        <end position="30"/>
    </location>
</feature>
<dbReference type="Proteomes" id="UP000034498">
    <property type="component" value="Unassembled WGS sequence"/>
</dbReference>
<keyword evidence="1" id="KW-0812">Transmembrane</keyword>
<organism evidence="2 3">
    <name type="scientific">Berkelbacteria bacterium GW2011_GWB1_38_5</name>
    <dbReference type="NCBI Taxonomy" id="1618336"/>
    <lineage>
        <taxon>Bacteria</taxon>
        <taxon>Candidatus Berkelbacteria</taxon>
    </lineage>
</organism>
<accession>A0A0G0K255</accession>
<name>A0A0G0K255_9BACT</name>
<sequence length="180" mass="20680">MKDWIRRHPLAYRIDIVLFLILAITFGYLYSCDRRNIENTYRNLPPTKITKINIGNNPSVTAKAITGSTVHLDYRDFKRHSTKAVESYLIKEKDEDGYDHNIAYALLPNGHTYSTPVNIQAPLNYAEKGRFAKDGNIFIQWELSPFPWLPLGLVIVMQLWLTIIIIFVTVAITAKRSSNP</sequence>
<dbReference type="AlphaFoldDB" id="A0A0G0K255"/>
<keyword evidence="1" id="KW-0472">Membrane</keyword>
<comment type="caution">
    <text evidence="2">The sequence shown here is derived from an EMBL/GenBank/DDBJ whole genome shotgun (WGS) entry which is preliminary data.</text>
</comment>
<dbReference type="EMBL" id="LBUX01000025">
    <property type="protein sequence ID" value="KKQ73798.1"/>
    <property type="molecule type" value="Genomic_DNA"/>
</dbReference>
<evidence type="ECO:0000256" key="1">
    <source>
        <dbReference type="SAM" id="Phobius"/>
    </source>
</evidence>
<evidence type="ECO:0000313" key="3">
    <source>
        <dbReference type="Proteomes" id="UP000034498"/>
    </source>
</evidence>
<evidence type="ECO:0000313" key="2">
    <source>
        <dbReference type="EMBL" id="KKQ73798.1"/>
    </source>
</evidence>
<reference evidence="2 3" key="1">
    <citation type="journal article" date="2015" name="Nature">
        <title>rRNA introns, odd ribosomes, and small enigmatic genomes across a large radiation of phyla.</title>
        <authorList>
            <person name="Brown C.T."/>
            <person name="Hug L.A."/>
            <person name="Thomas B.C."/>
            <person name="Sharon I."/>
            <person name="Castelle C.J."/>
            <person name="Singh A."/>
            <person name="Wilkins M.J."/>
            <person name="Williams K.H."/>
            <person name="Banfield J.F."/>
        </authorList>
    </citation>
    <scope>NUCLEOTIDE SEQUENCE [LARGE SCALE GENOMIC DNA]</scope>
</reference>